<keyword evidence="1" id="KW-0812">Transmembrane</keyword>
<protein>
    <submittedName>
        <fullName evidence="2">Uncharacterized protein</fullName>
    </submittedName>
</protein>
<keyword evidence="3" id="KW-1185">Reference proteome</keyword>
<feature type="transmembrane region" description="Helical" evidence="1">
    <location>
        <begin position="112"/>
        <end position="132"/>
    </location>
</feature>
<sequence length="276" mass="31801">MNFFEAALKITGLNQSKILNETDDVIRYEYEDGEKIQLNCTYTRASENPIPYYMYWTLEEPETNNSYNHGTVDNNMKMLEPEEIRQIDSIDKAGETDKLEDTSNKPGLMKTIVYSVCAIFAAMILIAFIVLMKTACNRNKNINQQQDTKVHCSTATKNCEILTADQAYSNPTDELHAVTDPVSSDYSDPYTALYTTPIPKRIRKNLDKNDNSNTVKKRYYENLKDSKRVNMNESIPYENLNKEYVSKYANIYGKNNEAYCNLNDTDSNLYYSVVEK</sequence>
<keyword evidence="1" id="KW-1133">Transmembrane helix</keyword>
<name>A0AAU9URZ7_EUPED</name>
<dbReference type="EMBL" id="CAKOGL010000024">
    <property type="protein sequence ID" value="CAH2101771.1"/>
    <property type="molecule type" value="Genomic_DNA"/>
</dbReference>
<evidence type="ECO:0000313" key="3">
    <source>
        <dbReference type="Proteomes" id="UP001153954"/>
    </source>
</evidence>
<proteinExistence type="predicted"/>
<evidence type="ECO:0000313" key="2">
    <source>
        <dbReference type="EMBL" id="CAH2101771.1"/>
    </source>
</evidence>
<gene>
    <name evidence="2" type="ORF">EEDITHA_LOCUS16491</name>
</gene>
<reference evidence="2" key="1">
    <citation type="submission" date="2022-03" db="EMBL/GenBank/DDBJ databases">
        <authorList>
            <person name="Tunstrom K."/>
        </authorList>
    </citation>
    <scope>NUCLEOTIDE SEQUENCE</scope>
</reference>
<keyword evidence="1" id="KW-0472">Membrane</keyword>
<dbReference type="AlphaFoldDB" id="A0AAU9URZ7"/>
<evidence type="ECO:0000256" key="1">
    <source>
        <dbReference type="SAM" id="Phobius"/>
    </source>
</evidence>
<organism evidence="2 3">
    <name type="scientific">Euphydryas editha</name>
    <name type="common">Edith's checkerspot</name>
    <dbReference type="NCBI Taxonomy" id="104508"/>
    <lineage>
        <taxon>Eukaryota</taxon>
        <taxon>Metazoa</taxon>
        <taxon>Ecdysozoa</taxon>
        <taxon>Arthropoda</taxon>
        <taxon>Hexapoda</taxon>
        <taxon>Insecta</taxon>
        <taxon>Pterygota</taxon>
        <taxon>Neoptera</taxon>
        <taxon>Endopterygota</taxon>
        <taxon>Lepidoptera</taxon>
        <taxon>Glossata</taxon>
        <taxon>Ditrysia</taxon>
        <taxon>Papilionoidea</taxon>
        <taxon>Nymphalidae</taxon>
        <taxon>Nymphalinae</taxon>
        <taxon>Euphydryas</taxon>
    </lineage>
</organism>
<dbReference type="Proteomes" id="UP001153954">
    <property type="component" value="Unassembled WGS sequence"/>
</dbReference>
<accession>A0AAU9URZ7</accession>
<comment type="caution">
    <text evidence="2">The sequence shown here is derived from an EMBL/GenBank/DDBJ whole genome shotgun (WGS) entry which is preliminary data.</text>
</comment>